<accession>A0ACB8G7U5</accession>
<name>A0ACB8G7U5_9SAUR</name>
<dbReference type="Proteomes" id="UP000827872">
    <property type="component" value="Linkage Group LG01"/>
</dbReference>
<gene>
    <name evidence="1" type="primary">MYO1F_2</name>
    <name evidence="1" type="ORF">K3G42_004873</name>
</gene>
<organism evidence="1 2">
    <name type="scientific">Sphaerodactylus townsendi</name>
    <dbReference type="NCBI Taxonomy" id="933632"/>
    <lineage>
        <taxon>Eukaryota</taxon>
        <taxon>Metazoa</taxon>
        <taxon>Chordata</taxon>
        <taxon>Craniata</taxon>
        <taxon>Vertebrata</taxon>
        <taxon>Euteleostomi</taxon>
        <taxon>Lepidosauria</taxon>
        <taxon>Squamata</taxon>
        <taxon>Bifurcata</taxon>
        <taxon>Gekkota</taxon>
        <taxon>Sphaerodactylidae</taxon>
        <taxon>Sphaerodactylus</taxon>
    </lineage>
</organism>
<proteinExistence type="predicted"/>
<sequence length="136" mass="15274">MPHALSSSSSTVLAFPSYLLAVDQKRLQEKLTSRKMDSKWGGRQEVIDVTLNVEQANFTRDALSKALYSRLFDYLVDAVNKAMQKNRQEYSIGVLDIYGFEIFQVTQDTMGRNAWNGCSSLDSVGCCQHSQSVLPK</sequence>
<comment type="caution">
    <text evidence="1">The sequence shown here is derived from an EMBL/GenBank/DDBJ whole genome shotgun (WGS) entry which is preliminary data.</text>
</comment>
<evidence type="ECO:0000313" key="1">
    <source>
        <dbReference type="EMBL" id="KAH8015507.1"/>
    </source>
</evidence>
<keyword evidence="2" id="KW-1185">Reference proteome</keyword>
<protein>
    <submittedName>
        <fullName evidence="1">Unconventional myosin-If</fullName>
    </submittedName>
</protein>
<dbReference type="EMBL" id="CM037614">
    <property type="protein sequence ID" value="KAH8015507.1"/>
    <property type="molecule type" value="Genomic_DNA"/>
</dbReference>
<reference evidence="1" key="1">
    <citation type="submission" date="2021-08" db="EMBL/GenBank/DDBJ databases">
        <title>The first chromosome-level gecko genome reveals the dynamic sex chromosomes of Neotropical dwarf geckos (Sphaerodactylidae: Sphaerodactylus).</title>
        <authorList>
            <person name="Pinto B.J."/>
            <person name="Keating S.E."/>
            <person name="Gamble T."/>
        </authorList>
    </citation>
    <scope>NUCLEOTIDE SEQUENCE</scope>
    <source>
        <strain evidence="1">TG3544</strain>
    </source>
</reference>
<evidence type="ECO:0000313" key="2">
    <source>
        <dbReference type="Proteomes" id="UP000827872"/>
    </source>
</evidence>